<evidence type="ECO:0000313" key="1">
    <source>
        <dbReference type="EMBL" id="MBB2932730.1"/>
    </source>
</evidence>
<gene>
    <name evidence="1" type="ORF">FHX59_007218</name>
</gene>
<keyword evidence="2" id="KW-1185">Reference proteome</keyword>
<dbReference type="Gene3D" id="3.30.2310.20">
    <property type="entry name" value="RelE-like"/>
    <property type="match status" value="1"/>
</dbReference>
<sequence>MILSFKCADTAGLFNGCRVACFVNVEQVAMRKLAMLNRAQTLTDLKVPPRSQLEALKRDRVG</sequence>
<dbReference type="InterPro" id="IPR035093">
    <property type="entry name" value="RelE/ParE_toxin_dom_sf"/>
</dbReference>
<proteinExistence type="predicted"/>
<accession>A0ABR6G145</accession>
<evidence type="ECO:0000313" key="2">
    <source>
        <dbReference type="Proteomes" id="UP000533533"/>
    </source>
</evidence>
<comment type="caution">
    <text evidence="1">The sequence shown here is derived from an EMBL/GenBank/DDBJ whole genome shotgun (WGS) entry which is preliminary data.</text>
</comment>
<dbReference type="Proteomes" id="UP000533533">
    <property type="component" value="Unassembled WGS sequence"/>
</dbReference>
<dbReference type="EMBL" id="JACHVZ010000031">
    <property type="protein sequence ID" value="MBB2932730.1"/>
    <property type="molecule type" value="Genomic_DNA"/>
</dbReference>
<reference evidence="1 2" key="1">
    <citation type="submission" date="2020-08" db="EMBL/GenBank/DDBJ databases">
        <title>Genomic Encyclopedia of Type Strains, Phase IV (KMG-V): Genome sequencing to study the core and pangenomes of soil and plant-associated prokaryotes.</title>
        <authorList>
            <person name="Whitman W."/>
        </authorList>
    </citation>
    <scope>NUCLEOTIDE SEQUENCE [LARGE SCALE GENOMIC DNA]</scope>
    <source>
        <strain evidence="1 2">SRMrh-85</strain>
    </source>
</reference>
<organism evidence="1 2">
    <name type="scientific">Paraburkholderia silvatlantica</name>
    <dbReference type="NCBI Taxonomy" id="321895"/>
    <lineage>
        <taxon>Bacteria</taxon>
        <taxon>Pseudomonadati</taxon>
        <taxon>Pseudomonadota</taxon>
        <taxon>Betaproteobacteria</taxon>
        <taxon>Burkholderiales</taxon>
        <taxon>Burkholderiaceae</taxon>
        <taxon>Paraburkholderia</taxon>
    </lineage>
</organism>
<protein>
    <submittedName>
        <fullName evidence="1">Proteic killer suppression protein</fullName>
    </submittedName>
</protein>
<dbReference type="RefSeq" id="WP_309147594.1">
    <property type="nucleotide sequence ID" value="NZ_JACHVZ010000031.1"/>
</dbReference>
<name>A0ABR6G145_9BURK</name>